<name>A0ABR0E8N9_ZASCE</name>
<gene>
    <name evidence="2" type="ORF">PRZ48_010258</name>
</gene>
<sequence length="517" mass="57527">MNDSSSSQVAASTDLSSETSAAAEPSDSDWGALPILTTEIDIPKPKPIPNLEDHPRRFAELNEQFAAVQIRIGASKNRGTMNLYITAAAKVSELLDQYKTRQTTTLLRHESDKSAERISNQTYPGIGKTLAPPSQPTLSAPPESNEPKRTLANLPTEPKLTLYKTSLGIGNTIALSRASLALDRIRALASTSTQTYANVLEAVFSTSFIAHDPTKAFHSRSRLQSTRSRSISTTTSYSTAAPSLSTNSITTYTEVTFAAFSTTFIAHNPVEALATIQALPRLFVFKIQKIKVLDISIENANQVTSFPYGLQNTLCLKKIELCFRAEYATRQLAAFMSFLRNLPRGTRVVVSNDIDGELRKQAERVLVSSANRNAMLRFIARDPTEARLTLASLPRTFLPKIRKIEVVDITHTNTVEVQAFLNGLISVLCLKTMVRHFRADYAHHLAANPHQLDSFMRSLRNLPRHMRVAVRNDVNNRLRMKAESVLIAGPDVSNMMRFHRAFRWPAWKIGVFNDAFR</sequence>
<organism evidence="2 3">
    <name type="scientific">Zasmidium cellare</name>
    <name type="common">Wine cellar mold</name>
    <name type="synonym">Racodium cellare</name>
    <dbReference type="NCBI Taxonomy" id="395010"/>
    <lineage>
        <taxon>Eukaryota</taxon>
        <taxon>Fungi</taxon>
        <taxon>Dikarya</taxon>
        <taxon>Ascomycota</taxon>
        <taxon>Pezizomycotina</taxon>
        <taxon>Dothideomycetes</taxon>
        <taxon>Dothideomycetidae</taxon>
        <taxon>Mycosphaerellales</taxon>
        <taxon>Mycosphaerellaceae</taxon>
        <taxon>Zasmidium</taxon>
    </lineage>
</organism>
<evidence type="ECO:0000313" key="3">
    <source>
        <dbReference type="Proteomes" id="UP001305779"/>
    </source>
</evidence>
<feature type="region of interest" description="Disordered" evidence="1">
    <location>
        <begin position="1"/>
        <end position="53"/>
    </location>
</feature>
<feature type="compositionally biased region" description="Polar residues" evidence="1">
    <location>
        <begin position="1"/>
        <end position="20"/>
    </location>
</feature>
<protein>
    <submittedName>
        <fullName evidence="2">Uncharacterized protein</fullName>
    </submittedName>
</protein>
<keyword evidence="3" id="KW-1185">Reference proteome</keyword>
<accession>A0ABR0E8N9</accession>
<feature type="region of interest" description="Disordered" evidence="1">
    <location>
        <begin position="109"/>
        <end position="156"/>
    </location>
</feature>
<evidence type="ECO:0000256" key="1">
    <source>
        <dbReference type="SAM" id="MobiDB-lite"/>
    </source>
</evidence>
<dbReference type="EMBL" id="JAXOVC010000008">
    <property type="protein sequence ID" value="KAK4497605.1"/>
    <property type="molecule type" value="Genomic_DNA"/>
</dbReference>
<dbReference type="Proteomes" id="UP001305779">
    <property type="component" value="Unassembled WGS sequence"/>
</dbReference>
<proteinExistence type="predicted"/>
<evidence type="ECO:0000313" key="2">
    <source>
        <dbReference type="EMBL" id="KAK4497605.1"/>
    </source>
</evidence>
<comment type="caution">
    <text evidence="2">The sequence shown here is derived from an EMBL/GenBank/DDBJ whole genome shotgun (WGS) entry which is preliminary data.</text>
</comment>
<reference evidence="2 3" key="1">
    <citation type="journal article" date="2023" name="G3 (Bethesda)">
        <title>A chromosome-level genome assembly of Zasmidium syzygii isolated from banana leaves.</title>
        <authorList>
            <person name="van Westerhoven A.C."/>
            <person name="Mehrabi R."/>
            <person name="Talebi R."/>
            <person name="Steentjes M.B.F."/>
            <person name="Corcolon B."/>
            <person name="Chong P.A."/>
            <person name="Kema G.H.J."/>
            <person name="Seidl M.F."/>
        </authorList>
    </citation>
    <scope>NUCLEOTIDE SEQUENCE [LARGE SCALE GENOMIC DNA]</scope>
    <source>
        <strain evidence="2 3">P124</strain>
    </source>
</reference>